<dbReference type="PANTHER" id="PTHR46213:SF13">
    <property type="entry name" value="DEMETER-LIKE PROTEIN 2-RELATED"/>
    <property type="match status" value="1"/>
</dbReference>
<comment type="cofactor">
    <cofactor evidence="1">
        <name>[4Fe-4S] cluster</name>
        <dbReference type="ChEBI" id="CHEBI:49883"/>
    </cofactor>
</comment>
<dbReference type="InterPro" id="IPR003265">
    <property type="entry name" value="HhH-GPD_domain"/>
</dbReference>
<proteinExistence type="inferred from homology"/>
<keyword evidence="5" id="KW-0408">Iron</keyword>
<dbReference type="Gene3D" id="1.10.340.30">
    <property type="entry name" value="Hypothetical protein, domain 2"/>
    <property type="match status" value="1"/>
</dbReference>
<dbReference type="CDD" id="cd00056">
    <property type="entry name" value="ENDO3c"/>
    <property type="match status" value="1"/>
</dbReference>
<evidence type="ECO:0000256" key="1">
    <source>
        <dbReference type="ARBA" id="ARBA00001966"/>
    </source>
</evidence>
<dbReference type="AlphaFoldDB" id="A0A2R6XFI2"/>
<dbReference type="GO" id="GO:0046872">
    <property type="term" value="F:metal ion binding"/>
    <property type="evidence" value="ECO:0007669"/>
    <property type="project" value="UniProtKB-KW"/>
</dbReference>
<name>A0A2R6XFI2_MARPO</name>
<evidence type="ECO:0000256" key="8">
    <source>
        <dbReference type="ARBA" id="ARBA00023242"/>
    </source>
</evidence>
<dbReference type="SMART" id="SM00478">
    <property type="entry name" value="ENDO3c"/>
    <property type="match status" value="1"/>
</dbReference>
<dbReference type="InterPro" id="IPR028925">
    <property type="entry name" value="RRM_DME"/>
</dbReference>
<dbReference type="InterPro" id="IPR011257">
    <property type="entry name" value="DNA_glycosylase"/>
</dbReference>
<evidence type="ECO:0000313" key="12">
    <source>
        <dbReference type="Proteomes" id="UP000244005"/>
    </source>
</evidence>
<comment type="subcellular location">
    <subcellularLocation>
        <location evidence="2">Nucleus</location>
    </subcellularLocation>
</comment>
<dbReference type="GO" id="GO:0019104">
    <property type="term" value="F:DNA N-glycosylase activity"/>
    <property type="evidence" value="ECO:0007669"/>
    <property type="project" value="InterPro"/>
</dbReference>
<evidence type="ECO:0000259" key="10">
    <source>
        <dbReference type="SMART" id="SM00478"/>
    </source>
</evidence>
<keyword evidence="12" id="KW-1185">Reference proteome</keyword>
<dbReference type="GO" id="GO:0005634">
    <property type="term" value="C:nucleus"/>
    <property type="evidence" value="ECO:0007669"/>
    <property type="project" value="UniProtKB-SubCell"/>
</dbReference>
<evidence type="ECO:0000256" key="6">
    <source>
        <dbReference type="ARBA" id="ARBA00023014"/>
    </source>
</evidence>
<accession>A0A2R6XFI2</accession>
<dbReference type="GO" id="GO:0003677">
    <property type="term" value="F:DNA binding"/>
    <property type="evidence" value="ECO:0007669"/>
    <property type="project" value="UniProtKB-KW"/>
</dbReference>
<dbReference type="Proteomes" id="UP000244005">
    <property type="component" value="Unassembled WGS sequence"/>
</dbReference>
<evidence type="ECO:0000256" key="3">
    <source>
        <dbReference type="ARBA" id="ARBA00005646"/>
    </source>
</evidence>
<dbReference type="Pfam" id="PF15628">
    <property type="entry name" value="RRM_DME"/>
    <property type="match status" value="1"/>
</dbReference>
<keyword evidence="4" id="KW-0479">Metal-binding</keyword>
<comment type="similarity">
    <text evidence="3">Belongs to the DNA glycosylase family. DEMETER subfamily.</text>
</comment>
<dbReference type="EMBL" id="KZ772690">
    <property type="protein sequence ID" value="PTQ44841.1"/>
    <property type="molecule type" value="Genomic_DNA"/>
</dbReference>
<dbReference type="GO" id="GO:0006284">
    <property type="term" value="P:base-excision repair"/>
    <property type="evidence" value="ECO:0007669"/>
    <property type="project" value="InterPro"/>
</dbReference>
<evidence type="ECO:0000256" key="9">
    <source>
        <dbReference type="SAM" id="MobiDB-lite"/>
    </source>
</evidence>
<keyword evidence="6" id="KW-0411">Iron-sulfur</keyword>
<dbReference type="InterPro" id="IPR044811">
    <property type="entry name" value="DME/ROS1"/>
</dbReference>
<keyword evidence="8" id="KW-0539">Nucleus</keyword>
<dbReference type="GO" id="GO:0141166">
    <property type="term" value="P:chromosomal 5-methylcytosine DNA demethylation pathway"/>
    <property type="evidence" value="ECO:0007669"/>
    <property type="project" value="InterPro"/>
</dbReference>
<reference evidence="12" key="1">
    <citation type="journal article" date="2017" name="Cell">
        <title>Insights into land plant evolution garnered from the Marchantia polymorpha genome.</title>
        <authorList>
            <person name="Bowman J.L."/>
            <person name="Kohchi T."/>
            <person name="Yamato K.T."/>
            <person name="Jenkins J."/>
            <person name="Shu S."/>
            <person name="Ishizaki K."/>
            <person name="Yamaoka S."/>
            <person name="Nishihama R."/>
            <person name="Nakamura Y."/>
            <person name="Berger F."/>
            <person name="Adam C."/>
            <person name="Aki S.S."/>
            <person name="Althoff F."/>
            <person name="Araki T."/>
            <person name="Arteaga-Vazquez M.A."/>
            <person name="Balasubrmanian S."/>
            <person name="Barry K."/>
            <person name="Bauer D."/>
            <person name="Boehm C.R."/>
            <person name="Briginshaw L."/>
            <person name="Caballero-Perez J."/>
            <person name="Catarino B."/>
            <person name="Chen F."/>
            <person name="Chiyoda S."/>
            <person name="Chovatia M."/>
            <person name="Davies K.M."/>
            <person name="Delmans M."/>
            <person name="Demura T."/>
            <person name="Dierschke T."/>
            <person name="Dolan L."/>
            <person name="Dorantes-Acosta A.E."/>
            <person name="Eklund D.M."/>
            <person name="Florent S.N."/>
            <person name="Flores-Sandoval E."/>
            <person name="Fujiyama A."/>
            <person name="Fukuzawa H."/>
            <person name="Galik B."/>
            <person name="Grimanelli D."/>
            <person name="Grimwood J."/>
            <person name="Grossniklaus U."/>
            <person name="Hamada T."/>
            <person name="Haseloff J."/>
            <person name="Hetherington A.J."/>
            <person name="Higo A."/>
            <person name="Hirakawa Y."/>
            <person name="Hundley H.N."/>
            <person name="Ikeda Y."/>
            <person name="Inoue K."/>
            <person name="Inoue S.I."/>
            <person name="Ishida S."/>
            <person name="Jia Q."/>
            <person name="Kakita M."/>
            <person name="Kanazawa T."/>
            <person name="Kawai Y."/>
            <person name="Kawashima T."/>
            <person name="Kennedy M."/>
            <person name="Kinose K."/>
            <person name="Kinoshita T."/>
            <person name="Kohara Y."/>
            <person name="Koide E."/>
            <person name="Komatsu K."/>
            <person name="Kopischke S."/>
            <person name="Kubo M."/>
            <person name="Kyozuka J."/>
            <person name="Lagercrantz U."/>
            <person name="Lin S.S."/>
            <person name="Lindquist E."/>
            <person name="Lipzen A.M."/>
            <person name="Lu C.W."/>
            <person name="De Luna E."/>
            <person name="Martienssen R.A."/>
            <person name="Minamino N."/>
            <person name="Mizutani M."/>
            <person name="Mizutani M."/>
            <person name="Mochizuki N."/>
            <person name="Monte I."/>
            <person name="Mosher R."/>
            <person name="Nagasaki H."/>
            <person name="Nakagami H."/>
            <person name="Naramoto S."/>
            <person name="Nishitani K."/>
            <person name="Ohtani M."/>
            <person name="Okamoto T."/>
            <person name="Okumura M."/>
            <person name="Phillips J."/>
            <person name="Pollak B."/>
            <person name="Reinders A."/>
            <person name="Rovekamp M."/>
            <person name="Sano R."/>
            <person name="Sawa S."/>
            <person name="Schmid M.W."/>
            <person name="Shirakawa M."/>
            <person name="Solano R."/>
            <person name="Spunde A."/>
            <person name="Suetsugu N."/>
            <person name="Sugano S."/>
            <person name="Sugiyama A."/>
            <person name="Sun R."/>
            <person name="Suzuki Y."/>
            <person name="Takenaka M."/>
            <person name="Takezawa D."/>
            <person name="Tomogane H."/>
            <person name="Tsuzuki M."/>
            <person name="Ueda T."/>
            <person name="Umeda M."/>
            <person name="Ward J.M."/>
            <person name="Watanabe Y."/>
            <person name="Yazaki K."/>
            <person name="Yokoyama R."/>
            <person name="Yoshitake Y."/>
            <person name="Yotsui I."/>
            <person name="Zachgo S."/>
            <person name="Schmutz J."/>
        </authorList>
    </citation>
    <scope>NUCLEOTIDE SEQUENCE [LARGE SCALE GENOMIC DNA]</scope>
    <source>
        <strain evidence="12">Tak-1</strain>
    </source>
</reference>
<evidence type="ECO:0000256" key="2">
    <source>
        <dbReference type="ARBA" id="ARBA00004123"/>
    </source>
</evidence>
<dbReference type="InterPro" id="IPR003651">
    <property type="entry name" value="Endonuclease3_FeS-loop_motif"/>
</dbReference>
<keyword evidence="7" id="KW-0238">DNA-binding</keyword>
<evidence type="ECO:0000313" key="11">
    <source>
        <dbReference type="EMBL" id="PTQ44841.1"/>
    </source>
</evidence>
<sequence>MSLASRFPSPIHGPIADSVGENSVRSSLGGDSRIHSHTEAGQSLGKLFKKVQTSNNAPSSASNICKNEWLPAMQTLTKSGRFCTEPANSFPGFIMENCNCLLPAPNNLDATSVIQYKNVVRKPTTTHPKFWTTLRACMAGWSQNVLFETSQNVDFCSSADDQDNISTESLYVESGLHAAKSFDCFPKGKPESMLDSDDQMKISSDTSFKGQADFCCYYEVSAERKKRKGSAAYSPASDSDFQSLEEESITFTEEASCKKPKITCTDHVLHNAVHGSTVLCCERRQLLGDVINLSHEDCDGKIWKDKLDSAVLGGSSSQAPDSPADSAWTTILGLPSLKTSSTSRILRSGDGDNVAGIPTAEEVQDTNTGRTEVLKTIADDMSSTRKSFPLIGPARISKARLEQTFSCSNKDVEWEPLRLRYAQPEEGVQSEARSSFVENGVNWEAVREAKLEEMANIIKERGINYVLAGRIKAFLDRVKNEHGSLNLQWLKAVPAEKSKSFLLSVRGLGLKSVECIRLLALHQPAFPVDTNVGRICVRLGWVPLETLPTGLYLHTLRKYPREDTVQRYLWPRLCTLPVRTLYHLHCQMITFGKVFCTKTAPNCEACPLRGDCEHYASAAGRSANGDSVKSLRLLSSIDTKYGRSMSTPLMKEEVAIVHETYLNARQSLDEEPPSPQYSELVDKGRYTHDMEVRLAFEENVASTRAESKTRKESECKSILFRDFLLQGSGTGVVFSHAIELLSSNSASAKVPNLKYSGRLHSVHHVYELPDQHPLLDGMDIREVDDPCMYLLAIWSAGAGENPTAPTSVDQTGAEVEISKSVYEQDKVRGTFLVPCRTAVRGRFPLNGTYFQINEVFADHASSLHPVEVPRNMLWNLNRRFVYFGSSMRAIFRGLSLDEIQACFCQGYVCVRAFDSHTRAPKPLATGFHSSARTKG</sequence>
<protein>
    <recommendedName>
        <fullName evidence="10">HhH-GPD domain-containing protein</fullName>
    </recommendedName>
</protein>
<dbReference type="Gene3D" id="1.10.1670.10">
    <property type="entry name" value="Helix-hairpin-Helix base-excision DNA repair enzymes (C-terminal)"/>
    <property type="match status" value="1"/>
</dbReference>
<feature type="domain" description="HhH-GPD" evidence="10">
    <location>
        <begin position="428"/>
        <end position="588"/>
    </location>
</feature>
<dbReference type="InterPro" id="IPR023170">
    <property type="entry name" value="HhH_base_excis_C"/>
</dbReference>
<evidence type="ECO:0000256" key="7">
    <source>
        <dbReference type="ARBA" id="ARBA00023125"/>
    </source>
</evidence>
<dbReference type="SUPFAM" id="SSF48150">
    <property type="entry name" value="DNA-glycosylase"/>
    <property type="match status" value="1"/>
</dbReference>
<dbReference type="GO" id="GO:0051539">
    <property type="term" value="F:4 iron, 4 sulfur cluster binding"/>
    <property type="evidence" value="ECO:0007669"/>
    <property type="project" value="InterPro"/>
</dbReference>
<dbReference type="PANTHER" id="PTHR46213">
    <property type="entry name" value="TRANSCRIPTIONAL ACTIVATOR DEMETER"/>
    <property type="match status" value="1"/>
</dbReference>
<organism evidence="11 12">
    <name type="scientific">Marchantia polymorpha</name>
    <name type="common">Common liverwort</name>
    <name type="synonym">Marchantia aquatica</name>
    <dbReference type="NCBI Taxonomy" id="3197"/>
    <lineage>
        <taxon>Eukaryota</taxon>
        <taxon>Viridiplantae</taxon>
        <taxon>Streptophyta</taxon>
        <taxon>Embryophyta</taxon>
        <taxon>Marchantiophyta</taxon>
        <taxon>Marchantiopsida</taxon>
        <taxon>Marchantiidae</taxon>
        <taxon>Marchantiales</taxon>
        <taxon>Marchantiaceae</taxon>
        <taxon>Marchantia</taxon>
    </lineage>
</organism>
<evidence type="ECO:0000256" key="5">
    <source>
        <dbReference type="ARBA" id="ARBA00023004"/>
    </source>
</evidence>
<dbReference type="OrthoDB" id="5607at2759"/>
<gene>
    <name evidence="11" type="ORF">MARPO_0018s0032</name>
</gene>
<evidence type="ECO:0000256" key="4">
    <source>
        <dbReference type="ARBA" id="ARBA00022723"/>
    </source>
</evidence>
<feature type="region of interest" description="Disordered" evidence="9">
    <location>
        <begin position="1"/>
        <end position="35"/>
    </location>
</feature>
<dbReference type="SMART" id="SM00525">
    <property type="entry name" value="FES"/>
    <property type="match status" value="1"/>
</dbReference>
<dbReference type="GO" id="GO:0035514">
    <property type="term" value="F:DNA demethylase activity"/>
    <property type="evidence" value="ECO:0007669"/>
    <property type="project" value="InterPro"/>
</dbReference>